<organism evidence="1 2">
    <name type="scientific">Shimia sagamensis</name>
    <dbReference type="NCBI Taxonomy" id="1566352"/>
    <lineage>
        <taxon>Bacteria</taxon>
        <taxon>Pseudomonadati</taxon>
        <taxon>Pseudomonadota</taxon>
        <taxon>Alphaproteobacteria</taxon>
        <taxon>Rhodobacterales</taxon>
        <taxon>Roseobacteraceae</taxon>
    </lineage>
</organism>
<proteinExistence type="predicted"/>
<sequence>MGKFNDAVSIRERPPEVEDRAVPEHWEGDFIAGARNSFFATLVERYTRFVMLAKASNKGSHSVIQALIK</sequence>
<name>A0ABY1NRZ8_9RHOB</name>
<evidence type="ECO:0000313" key="1">
    <source>
        <dbReference type="EMBL" id="SMP16496.1"/>
    </source>
</evidence>
<accession>A0ABY1NRZ8</accession>
<gene>
    <name evidence="1" type="ORF">SAMN06265373_10359</name>
</gene>
<evidence type="ECO:0000313" key="2">
    <source>
        <dbReference type="Proteomes" id="UP001157961"/>
    </source>
</evidence>
<protein>
    <recommendedName>
        <fullName evidence="3">Transposase</fullName>
    </recommendedName>
</protein>
<dbReference type="Proteomes" id="UP001157961">
    <property type="component" value="Unassembled WGS sequence"/>
</dbReference>
<keyword evidence="2" id="KW-1185">Reference proteome</keyword>
<dbReference type="EMBL" id="FXTY01000003">
    <property type="protein sequence ID" value="SMP16496.1"/>
    <property type="molecule type" value="Genomic_DNA"/>
</dbReference>
<reference evidence="1 2" key="1">
    <citation type="submission" date="2017-05" db="EMBL/GenBank/DDBJ databases">
        <authorList>
            <person name="Varghese N."/>
            <person name="Submissions S."/>
        </authorList>
    </citation>
    <scope>NUCLEOTIDE SEQUENCE [LARGE SCALE GENOMIC DNA]</scope>
    <source>
        <strain evidence="1 2">DSM 29734</strain>
    </source>
</reference>
<comment type="caution">
    <text evidence="1">The sequence shown here is derived from an EMBL/GenBank/DDBJ whole genome shotgun (WGS) entry which is preliminary data.</text>
</comment>
<evidence type="ECO:0008006" key="3">
    <source>
        <dbReference type="Google" id="ProtNLM"/>
    </source>
</evidence>